<dbReference type="CDD" id="cd06503">
    <property type="entry name" value="ATP-synt_Fo_b"/>
    <property type="match status" value="1"/>
</dbReference>
<comment type="similarity">
    <text evidence="1 15 16">Belongs to the ATPase B chain family.</text>
</comment>
<dbReference type="EMBL" id="JAAABJ010000509">
    <property type="protein sequence ID" value="NAW51141.1"/>
    <property type="molecule type" value="Genomic_DNA"/>
</dbReference>
<dbReference type="RefSeq" id="WP_166519427.1">
    <property type="nucleotide sequence ID" value="NZ_JAAABJ010000509.1"/>
</dbReference>
<evidence type="ECO:0000256" key="13">
    <source>
        <dbReference type="ARBA" id="ARBA00026054"/>
    </source>
</evidence>
<evidence type="ECO:0000256" key="9">
    <source>
        <dbReference type="ARBA" id="ARBA00023136"/>
    </source>
</evidence>
<evidence type="ECO:0000256" key="15">
    <source>
        <dbReference type="HAMAP-Rule" id="MF_01398"/>
    </source>
</evidence>
<evidence type="ECO:0000256" key="11">
    <source>
        <dbReference type="ARBA" id="ARBA00025198"/>
    </source>
</evidence>
<evidence type="ECO:0000256" key="6">
    <source>
        <dbReference type="ARBA" id="ARBA00022781"/>
    </source>
</evidence>
<evidence type="ECO:0000256" key="3">
    <source>
        <dbReference type="ARBA" id="ARBA00022475"/>
    </source>
</evidence>
<reference evidence="18 19" key="1">
    <citation type="submission" date="2019-11" db="EMBL/GenBank/DDBJ databases">
        <title>Characterization of Elizabethkingia argenteiflava sp. nov., isolated from inner surface of Soybean Pods.</title>
        <authorList>
            <person name="Mo S."/>
        </authorList>
    </citation>
    <scope>NUCLEOTIDE SEQUENCE [LARGE SCALE GENOMIC DNA]</scope>
    <source>
        <strain evidence="18 19">YB22</strain>
    </source>
</reference>
<evidence type="ECO:0000256" key="12">
    <source>
        <dbReference type="ARBA" id="ARBA00025614"/>
    </source>
</evidence>
<keyword evidence="8 15" id="KW-0406">Ion transport</keyword>
<keyword evidence="4 15" id="KW-0138">CF(0)</keyword>
<dbReference type="NCBIfam" id="TIGR01144">
    <property type="entry name" value="ATP_synt_b"/>
    <property type="match status" value="1"/>
</dbReference>
<protein>
    <recommendedName>
        <fullName evidence="15">ATP synthase subunit b</fullName>
    </recommendedName>
    <alternativeName>
        <fullName evidence="15">ATP synthase F(0) sector subunit b</fullName>
    </alternativeName>
    <alternativeName>
        <fullName evidence="15">ATPase subunit I</fullName>
    </alternativeName>
    <alternativeName>
        <fullName evidence="15">F-type ATPase subunit b</fullName>
        <shortName evidence="15">F-ATPase subunit b</shortName>
    </alternativeName>
</protein>
<dbReference type="InterPro" id="IPR028987">
    <property type="entry name" value="ATP_synth_B-like_membr_sf"/>
</dbReference>
<organism evidence="18 19">
    <name type="scientific">Elizabethkingia argenteiflava</name>
    <dbReference type="NCBI Taxonomy" id="2681556"/>
    <lineage>
        <taxon>Bacteria</taxon>
        <taxon>Pseudomonadati</taxon>
        <taxon>Bacteroidota</taxon>
        <taxon>Flavobacteriia</taxon>
        <taxon>Flavobacteriales</taxon>
        <taxon>Weeksellaceae</taxon>
        <taxon>Elizabethkingia</taxon>
    </lineage>
</organism>
<dbReference type="GO" id="GO:0046961">
    <property type="term" value="F:proton-transporting ATPase activity, rotational mechanism"/>
    <property type="evidence" value="ECO:0007669"/>
    <property type="project" value="TreeGrafter"/>
</dbReference>
<evidence type="ECO:0000313" key="19">
    <source>
        <dbReference type="Proteomes" id="UP000553459"/>
    </source>
</evidence>
<dbReference type="GO" id="GO:0045259">
    <property type="term" value="C:proton-transporting ATP synthase complex"/>
    <property type="evidence" value="ECO:0007669"/>
    <property type="project" value="UniProtKB-KW"/>
</dbReference>
<keyword evidence="7 15" id="KW-1133">Transmembrane helix</keyword>
<evidence type="ECO:0000256" key="10">
    <source>
        <dbReference type="ARBA" id="ARBA00023310"/>
    </source>
</evidence>
<dbReference type="GO" id="GO:0012505">
    <property type="term" value="C:endomembrane system"/>
    <property type="evidence" value="ECO:0007669"/>
    <property type="project" value="UniProtKB-SubCell"/>
</dbReference>
<keyword evidence="9 15" id="KW-0472">Membrane</keyword>
<dbReference type="SUPFAM" id="SSF81573">
    <property type="entry name" value="F1F0 ATP synthase subunit B, membrane domain"/>
    <property type="match status" value="1"/>
</dbReference>
<comment type="subunit">
    <text evidence="13">F-type ATPases have 2 components, F(1) - the catalytic core - and F(0) - the membrane proton channel. F(1) has five subunits: alpha(3), beta(3), gamma(1), delta(1), epsilon(1). F(0) has four main subunits: a(1), b(2) and c(10-14). The alpha and beta chains form an alternating ring which encloses part of the gamma chain. F(1) is attached to F(0) by a central stalk formed by the gamma and epsilon chains, while a peripheral stalk is formed by the delta and b chains.</text>
</comment>
<evidence type="ECO:0000256" key="5">
    <source>
        <dbReference type="ARBA" id="ARBA00022692"/>
    </source>
</evidence>
<keyword evidence="2 15" id="KW-0813">Transport</keyword>
<evidence type="ECO:0000256" key="17">
    <source>
        <dbReference type="SAM" id="Coils"/>
    </source>
</evidence>
<dbReference type="InterPro" id="IPR050059">
    <property type="entry name" value="ATP_synthase_B_chain"/>
</dbReference>
<evidence type="ECO:0000256" key="14">
    <source>
        <dbReference type="ARBA" id="ARBA00037847"/>
    </source>
</evidence>
<keyword evidence="3 15" id="KW-1003">Cell membrane</keyword>
<keyword evidence="10 15" id="KW-0066">ATP synthesis</keyword>
<name>A0A845PVZ3_9FLAO</name>
<comment type="subunit">
    <text evidence="15">F-type ATPases have 2 components, F(1) - the catalytic core - and F(0) - the membrane proton channel. F(1) has five subunits: alpha(3), beta(3), gamma(1), delta(1), epsilon(1). F(0) has three main subunits: a(1), b(2) and c(10-14). The alpha and beta chains form an alternating ring which encloses part of the gamma chain. F(1) is attached to F(0) by a central stalk formed by the gamma and epsilon chains, while a peripheral stalk is formed by the delta and b chains.</text>
</comment>
<sequence length="164" mass="18406">MDLLTPSIGNIFWTTLVFLILVILLGKFAWKPILSAVNTRETNIIDALNQVKLAKAEMQHLKADNERIIREAKLEREAILKEARQIKDRIVGEAKDVAKAESDKIIEQARQTILSEKNAAMSAIKTQVGELSLTIAESILRQKLEGHDAQNQLVENILNQSNLN</sequence>
<comment type="subcellular location">
    <subcellularLocation>
        <location evidence="15">Cell membrane</location>
        <topology evidence="15">Single-pass membrane protein</topology>
    </subcellularLocation>
    <subcellularLocation>
        <location evidence="14">Endomembrane system</location>
        <topology evidence="14">Single-pass membrane protein</topology>
    </subcellularLocation>
</comment>
<dbReference type="InterPro" id="IPR005864">
    <property type="entry name" value="ATP_synth_F0_bsu_bac"/>
</dbReference>
<keyword evidence="5 15" id="KW-0812">Transmembrane</keyword>
<dbReference type="Pfam" id="PF00430">
    <property type="entry name" value="ATP-synt_B"/>
    <property type="match status" value="1"/>
</dbReference>
<keyword evidence="19" id="KW-1185">Reference proteome</keyword>
<evidence type="ECO:0000256" key="2">
    <source>
        <dbReference type="ARBA" id="ARBA00022448"/>
    </source>
</evidence>
<dbReference type="PANTHER" id="PTHR33445">
    <property type="entry name" value="ATP SYNTHASE SUBUNIT B', CHLOROPLASTIC"/>
    <property type="match status" value="1"/>
</dbReference>
<dbReference type="Gene3D" id="1.20.5.620">
    <property type="entry name" value="F1F0 ATP synthase subunit B, membrane domain"/>
    <property type="match status" value="1"/>
</dbReference>
<dbReference type="InterPro" id="IPR002146">
    <property type="entry name" value="ATP_synth_b/b'su_bac/chlpt"/>
</dbReference>
<evidence type="ECO:0000313" key="18">
    <source>
        <dbReference type="EMBL" id="NAW51141.1"/>
    </source>
</evidence>
<keyword evidence="6 15" id="KW-0375">Hydrogen ion transport</keyword>
<feature type="coiled-coil region" evidence="17">
    <location>
        <begin position="44"/>
        <end position="89"/>
    </location>
</feature>
<evidence type="ECO:0000256" key="7">
    <source>
        <dbReference type="ARBA" id="ARBA00022989"/>
    </source>
</evidence>
<dbReference type="HAMAP" id="MF_01398">
    <property type="entry name" value="ATP_synth_b_bprime"/>
    <property type="match status" value="1"/>
</dbReference>
<feature type="transmembrane region" description="Helical" evidence="15">
    <location>
        <begin position="12"/>
        <end position="30"/>
    </location>
</feature>
<evidence type="ECO:0000256" key="4">
    <source>
        <dbReference type="ARBA" id="ARBA00022547"/>
    </source>
</evidence>
<dbReference type="AlphaFoldDB" id="A0A845PVZ3"/>
<evidence type="ECO:0000256" key="1">
    <source>
        <dbReference type="ARBA" id="ARBA00005513"/>
    </source>
</evidence>
<keyword evidence="17" id="KW-0175">Coiled coil</keyword>
<dbReference type="GO" id="GO:0005886">
    <property type="term" value="C:plasma membrane"/>
    <property type="evidence" value="ECO:0007669"/>
    <property type="project" value="UniProtKB-SubCell"/>
</dbReference>
<dbReference type="GO" id="GO:0046933">
    <property type="term" value="F:proton-transporting ATP synthase activity, rotational mechanism"/>
    <property type="evidence" value="ECO:0007669"/>
    <property type="project" value="UniProtKB-UniRule"/>
</dbReference>
<gene>
    <name evidence="15 18" type="primary">atpF</name>
    <name evidence="18" type="ORF">GNY06_07050</name>
</gene>
<comment type="caution">
    <text evidence="18">The sequence shown here is derived from an EMBL/GenBank/DDBJ whole genome shotgun (WGS) entry which is preliminary data.</text>
</comment>
<evidence type="ECO:0000256" key="16">
    <source>
        <dbReference type="RuleBase" id="RU003848"/>
    </source>
</evidence>
<dbReference type="Proteomes" id="UP000553459">
    <property type="component" value="Unassembled WGS sequence"/>
</dbReference>
<dbReference type="PANTHER" id="PTHR33445:SF1">
    <property type="entry name" value="ATP SYNTHASE SUBUNIT B"/>
    <property type="match status" value="1"/>
</dbReference>
<comment type="function">
    <text evidence="12">Component of the F(0) channel, it forms part of the peripheral stalk, linking F(1) to F(0). The b'-subunit is a diverged and duplicated form of b found in plants and photosynthetic bacteria.</text>
</comment>
<comment type="function">
    <text evidence="11 15">F(1)F(0) ATP synthase produces ATP from ADP in the presence of a proton or sodium gradient. F-type ATPases consist of two structural domains, F(1) containing the extramembraneous catalytic core and F(0) containing the membrane proton channel, linked together by a central stalk and a peripheral stalk. During catalysis, ATP synthesis in the catalytic domain of F(1) is coupled via a rotary mechanism of the central stalk subunits to proton translocation.</text>
</comment>
<accession>A0A845PVZ3</accession>
<proteinExistence type="inferred from homology"/>
<evidence type="ECO:0000256" key="8">
    <source>
        <dbReference type="ARBA" id="ARBA00023065"/>
    </source>
</evidence>